<gene>
    <name evidence="1" type="ORF">JNE38_22270</name>
</gene>
<evidence type="ECO:0000313" key="1">
    <source>
        <dbReference type="EMBL" id="QRG66250.1"/>
    </source>
</evidence>
<organism evidence="1 2">
    <name type="scientific">Brevibacillus choshinensis</name>
    <dbReference type="NCBI Taxonomy" id="54911"/>
    <lineage>
        <taxon>Bacteria</taxon>
        <taxon>Bacillati</taxon>
        <taxon>Bacillota</taxon>
        <taxon>Bacilli</taxon>
        <taxon>Bacillales</taxon>
        <taxon>Paenibacillaceae</taxon>
        <taxon>Brevibacillus</taxon>
    </lineage>
</organism>
<dbReference type="Proteomes" id="UP000596248">
    <property type="component" value="Chromosome"/>
</dbReference>
<evidence type="ECO:0000313" key="2">
    <source>
        <dbReference type="Proteomes" id="UP000596248"/>
    </source>
</evidence>
<accession>A0ABX7FMN8</accession>
<proteinExistence type="predicted"/>
<dbReference type="EMBL" id="CP069127">
    <property type="protein sequence ID" value="QRG66250.1"/>
    <property type="molecule type" value="Genomic_DNA"/>
</dbReference>
<name>A0ABX7FMN8_BRECH</name>
<sequence length="125" mass="14775">MNPLVLSAGQFKQELTKVYNEVNLQLFQIGVKRLRVDFVGDRILFMTYHRRVPAIRSVDEKNRELTRMMDILLIDEFKVLLKERLEVKYEIKVVSILKDYDPETELSATVVVLDQNVETYLQRQS</sequence>
<dbReference type="RefSeq" id="WP_203353316.1">
    <property type="nucleotide sequence ID" value="NZ_CP069127.1"/>
</dbReference>
<reference evidence="1 2" key="1">
    <citation type="submission" date="2021-01" db="EMBL/GenBank/DDBJ databases">
        <title>Identification of strong promoters based on the transcriptome of Brevibacillus choshinensis.</title>
        <authorList>
            <person name="Yao D."/>
            <person name="Zhang K."/>
            <person name="Wu J."/>
        </authorList>
    </citation>
    <scope>NUCLEOTIDE SEQUENCE [LARGE SCALE GENOMIC DNA]</scope>
    <source>
        <strain evidence="1 2">HPD31-SP3</strain>
    </source>
</reference>
<protein>
    <submittedName>
        <fullName evidence="1">DUF2294 family protein</fullName>
    </submittedName>
</protein>
<keyword evidence="2" id="KW-1185">Reference proteome</keyword>